<organism evidence="1 2">
    <name type="scientific">Vitis vinifera</name>
    <name type="common">Grape</name>
    <dbReference type="NCBI Taxonomy" id="29760"/>
    <lineage>
        <taxon>Eukaryota</taxon>
        <taxon>Viridiplantae</taxon>
        <taxon>Streptophyta</taxon>
        <taxon>Embryophyta</taxon>
        <taxon>Tracheophyta</taxon>
        <taxon>Spermatophyta</taxon>
        <taxon>Magnoliopsida</taxon>
        <taxon>eudicotyledons</taxon>
        <taxon>Gunneridae</taxon>
        <taxon>Pentapetalae</taxon>
        <taxon>rosids</taxon>
        <taxon>Vitales</taxon>
        <taxon>Vitaceae</taxon>
        <taxon>Viteae</taxon>
        <taxon>Vitis</taxon>
    </lineage>
</organism>
<dbReference type="HOGENOM" id="CLU_3072635_0_0_1"/>
<name>F6HRW9_VITVI</name>
<keyword evidence="2" id="KW-1185">Reference proteome</keyword>
<protein>
    <submittedName>
        <fullName evidence="1">Uncharacterized protein</fullName>
    </submittedName>
</protein>
<dbReference type="STRING" id="29760.F6HRW9"/>
<dbReference type="InParanoid" id="F6HRW9"/>
<dbReference type="AlphaFoldDB" id="F6HRW9"/>
<dbReference type="Proteomes" id="UP000009183">
    <property type="component" value="Unassembled WGS sequence, unordered"/>
</dbReference>
<dbReference type="EMBL" id="FN596055">
    <property type="protein sequence ID" value="CCB57427.1"/>
    <property type="molecule type" value="Genomic_DNA"/>
</dbReference>
<gene>
    <name evidence="1" type="ORF">VIT_00s0883g00010</name>
</gene>
<evidence type="ECO:0000313" key="2">
    <source>
        <dbReference type="Proteomes" id="UP000009183"/>
    </source>
</evidence>
<reference evidence="2" key="1">
    <citation type="journal article" date="2007" name="Nature">
        <title>The grapevine genome sequence suggests ancestral hexaploidization in major angiosperm phyla.</title>
        <authorList>
            <consortium name="The French-Italian Public Consortium for Grapevine Genome Characterization."/>
            <person name="Jaillon O."/>
            <person name="Aury J.-M."/>
            <person name="Noel B."/>
            <person name="Policriti A."/>
            <person name="Clepet C."/>
            <person name="Casagrande A."/>
            <person name="Choisne N."/>
            <person name="Aubourg S."/>
            <person name="Vitulo N."/>
            <person name="Jubin C."/>
            <person name="Vezzi A."/>
            <person name="Legeai F."/>
            <person name="Hugueney P."/>
            <person name="Dasilva C."/>
            <person name="Horner D."/>
            <person name="Mica E."/>
            <person name="Jublot D."/>
            <person name="Poulain J."/>
            <person name="Bruyere C."/>
            <person name="Billault A."/>
            <person name="Segurens B."/>
            <person name="Gouyvenoux M."/>
            <person name="Ugarte E."/>
            <person name="Cattonaro F."/>
            <person name="Anthouard V."/>
            <person name="Vico V."/>
            <person name="Del Fabbro C."/>
            <person name="Alaux M."/>
            <person name="Di Gaspero G."/>
            <person name="Dumas V."/>
            <person name="Felice N."/>
            <person name="Paillard S."/>
            <person name="Juman I."/>
            <person name="Moroldo M."/>
            <person name="Scalabrin S."/>
            <person name="Canaguier A."/>
            <person name="Le Clainche I."/>
            <person name="Malacrida G."/>
            <person name="Durand E."/>
            <person name="Pesole G."/>
            <person name="Laucou V."/>
            <person name="Chatelet P."/>
            <person name="Merdinoglu D."/>
            <person name="Delledonne M."/>
            <person name="Pezzotti M."/>
            <person name="Lecharny A."/>
            <person name="Scarpelli C."/>
            <person name="Artiguenave F."/>
            <person name="Pe M.E."/>
            <person name="Valle G."/>
            <person name="Morgante M."/>
            <person name="Caboche M."/>
            <person name="Adam-Blondon A.-F."/>
            <person name="Weissenbach J."/>
            <person name="Quetier F."/>
            <person name="Wincker P."/>
        </authorList>
    </citation>
    <scope>NUCLEOTIDE SEQUENCE [LARGE SCALE GENOMIC DNA]</scope>
    <source>
        <strain evidence="2">cv. Pinot noir / PN40024</strain>
    </source>
</reference>
<accession>F6HRW9</accession>
<sequence>MGNRVGGMGNRVADLHSLTKFQEILRCSVCFDFMQSPIYQNFRERKVGIRFQG</sequence>
<proteinExistence type="predicted"/>
<dbReference type="PaxDb" id="29760-VIT_00s0883g00010.t01"/>
<evidence type="ECO:0000313" key="1">
    <source>
        <dbReference type="EMBL" id="CCB57427.1"/>
    </source>
</evidence>